<keyword evidence="5 8" id="KW-0812">Transmembrane</keyword>
<keyword evidence="4" id="KW-1003">Cell membrane</keyword>
<dbReference type="GO" id="GO:1990961">
    <property type="term" value="P:xenobiotic detoxification by transmembrane export across the plasma membrane"/>
    <property type="evidence" value="ECO:0007669"/>
    <property type="project" value="InterPro"/>
</dbReference>
<feature type="signal peptide" evidence="9">
    <location>
        <begin position="1"/>
        <end position="27"/>
    </location>
</feature>
<evidence type="ECO:0000313" key="11">
    <source>
        <dbReference type="EMBL" id="AHI23660.1"/>
    </source>
</evidence>
<feature type="domain" description="Major facilitator superfamily (MFS) profile" evidence="10">
    <location>
        <begin position="13"/>
        <end position="395"/>
    </location>
</feature>
<feature type="transmembrane region" description="Helical" evidence="8">
    <location>
        <begin position="104"/>
        <end position="125"/>
    </location>
</feature>
<dbReference type="STRING" id="1224164.B843_11410"/>
<dbReference type="PANTHER" id="PTHR23502:SF132">
    <property type="entry name" value="POLYAMINE TRANSPORTER 2-RELATED"/>
    <property type="match status" value="1"/>
</dbReference>
<feature type="transmembrane region" description="Helical" evidence="8">
    <location>
        <begin position="47"/>
        <end position="67"/>
    </location>
</feature>
<dbReference type="CDD" id="cd17320">
    <property type="entry name" value="MFS_MdfA_MDR_like"/>
    <property type="match status" value="1"/>
</dbReference>
<feature type="transmembrane region" description="Helical" evidence="8">
    <location>
        <begin position="137"/>
        <end position="161"/>
    </location>
</feature>
<feature type="transmembrane region" description="Helical" evidence="8">
    <location>
        <begin position="314"/>
        <end position="334"/>
    </location>
</feature>
<evidence type="ECO:0000256" key="7">
    <source>
        <dbReference type="ARBA" id="ARBA00023136"/>
    </source>
</evidence>
<evidence type="ECO:0000256" key="8">
    <source>
        <dbReference type="SAM" id="Phobius"/>
    </source>
</evidence>
<reference evidence="11 12" key="1">
    <citation type="submission" date="2013-02" db="EMBL/GenBank/DDBJ databases">
        <title>The complete genome sequence of Corynebacterium vitaeruminis DSM 20294.</title>
        <authorList>
            <person name="Ruckert C."/>
            <person name="Albersmeier A."/>
            <person name="Kalinowski J."/>
        </authorList>
    </citation>
    <scope>NUCLEOTIDE SEQUENCE [LARGE SCALE GENOMIC DNA]</scope>
    <source>
        <strain evidence="12">ATCC 10234</strain>
    </source>
</reference>
<dbReference type="RefSeq" id="WP_025253645.1">
    <property type="nucleotide sequence ID" value="NZ_CP004353.1"/>
</dbReference>
<comment type="similarity">
    <text evidence="2">Belongs to the major facilitator superfamily. Bcr/CmlA family.</text>
</comment>
<feature type="transmembrane region" description="Helical" evidence="8">
    <location>
        <begin position="167"/>
        <end position="187"/>
    </location>
</feature>
<accession>W5Y467</accession>
<evidence type="ECO:0000259" key="10">
    <source>
        <dbReference type="PROSITE" id="PS50850"/>
    </source>
</evidence>
<keyword evidence="9" id="KW-0732">Signal</keyword>
<evidence type="ECO:0000256" key="4">
    <source>
        <dbReference type="ARBA" id="ARBA00022475"/>
    </source>
</evidence>
<organism evidence="11 12">
    <name type="scientific">Corynebacterium vitaeruminis DSM 20294</name>
    <dbReference type="NCBI Taxonomy" id="1224164"/>
    <lineage>
        <taxon>Bacteria</taxon>
        <taxon>Bacillati</taxon>
        <taxon>Actinomycetota</taxon>
        <taxon>Actinomycetes</taxon>
        <taxon>Mycobacteriales</taxon>
        <taxon>Corynebacteriaceae</taxon>
        <taxon>Corynebacterium</taxon>
    </lineage>
</organism>
<name>W5Y467_9CORY</name>
<dbReference type="Gene3D" id="1.20.1720.10">
    <property type="entry name" value="Multidrug resistance protein D"/>
    <property type="match status" value="1"/>
</dbReference>
<dbReference type="GO" id="GO:0005886">
    <property type="term" value="C:plasma membrane"/>
    <property type="evidence" value="ECO:0007669"/>
    <property type="project" value="UniProtKB-SubCell"/>
</dbReference>
<dbReference type="InterPro" id="IPR011701">
    <property type="entry name" value="MFS"/>
</dbReference>
<dbReference type="PROSITE" id="PS00216">
    <property type="entry name" value="SUGAR_TRANSPORT_1"/>
    <property type="match status" value="1"/>
</dbReference>
<feature type="transmembrane region" description="Helical" evidence="8">
    <location>
        <begin position="79"/>
        <end position="98"/>
    </location>
</feature>
<dbReference type="InterPro" id="IPR004812">
    <property type="entry name" value="Efflux_drug-R_Bcr/CmlA"/>
</dbReference>
<dbReference type="KEGG" id="cvt:B843_11410"/>
<feature type="transmembrane region" description="Helical" evidence="8">
    <location>
        <begin position="217"/>
        <end position="242"/>
    </location>
</feature>
<sequence>MTSASPQKLTPALLTGLALLSASGPFATDMYLSALPTIVTDLGTTAALVQLTLSGFMVGMAIGQLVIGGLSDSLGRRGLMIGGAALAVAASVVCAITPNVGILIAARLVQGLGSGACVVLARTVIPDLAKGVAAAKAFTLMMIIQGIAPVLAPVLGGLLVGPIGWRGVFWVLTGICALQLLVAVFQVKESHPKEKRKGASFANTLRGYPYVLKNRGFVGYGITFAFIFGVMFSYISASPFLIQNQLGFSVTTYSLIFALNAIGMMVCGALNNRLMDHYSPAQILRAAIAVIGVAIIVLAFGSKFALTSWVMLPALFFAIAPMSMVMGNATALATGLVRERAGAGSAVLGCAQFMLAGIVSPLVGIGSNRAFSMAVCMIISYLVAVAGLRVASRAS</sequence>
<feature type="chain" id="PRO_5039572717" evidence="9">
    <location>
        <begin position="28"/>
        <end position="395"/>
    </location>
</feature>
<dbReference type="InterPro" id="IPR005829">
    <property type="entry name" value="Sugar_transporter_CS"/>
</dbReference>
<feature type="transmembrane region" description="Helical" evidence="8">
    <location>
        <begin position="248"/>
        <end position="271"/>
    </location>
</feature>
<dbReference type="PATRIC" id="fig|1224164.3.peg.2300"/>
<evidence type="ECO:0000256" key="5">
    <source>
        <dbReference type="ARBA" id="ARBA00022692"/>
    </source>
</evidence>
<dbReference type="eggNOG" id="COG2814">
    <property type="taxonomic scope" value="Bacteria"/>
</dbReference>
<feature type="transmembrane region" description="Helical" evidence="8">
    <location>
        <begin position="283"/>
        <end position="302"/>
    </location>
</feature>
<dbReference type="Proteomes" id="UP000019222">
    <property type="component" value="Chromosome"/>
</dbReference>
<keyword evidence="12" id="KW-1185">Reference proteome</keyword>
<evidence type="ECO:0000256" key="9">
    <source>
        <dbReference type="SAM" id="SignalP"/>
    </source>
</evidence>
<dbReference type="InterPro" id="IPR036259">
    <property type="entry name" value="MFS_trans_sf"/>
</dbReference>
<dbReference type="EMBL" id="CP004353">
    <property type="protein sequence ID" value="AHI23660.1"/>
    <property type="molecule type" value="Genomic_DNA"/>
</dbReference>
<evidence type="ECO:0000256" key="2">
    <source>
        <dbReference type="ARBA" id="ARBA00006236"/>
    </source>
</evidence>
<evidence type="ECO:0000256" key="6">
    <source>
        <dbReference type="ARBA" id="ARBA00022989"/>
    </source>
</evidence>
<keyword evidence="6 8" id="KW-1133">Transmembrane helix</keyword>
<evidence type="ECO:0000256" key="1">
    <source>
        <dbReference type="ARBA" id="ARBA00004651"/>
    </source>
</evidence>
<dbReference type="PROSITE" id="PS50850">
    <property type="entry name" value="MFS"/>
    <property type="match status" value="1"/>
</dbReference>
<dbReference type="NCBIfam" id="TIGR00710">
    <property type="entry name" value="efflux_Bcr_CflA"/>
    <property type="match status" value="1"/>
</dbReference>
<feature type="transmembrane region" description="Helical" evidence="8">
    <location>
        <begin position="371"/>
        <end position="391"/>
    </location>
</feature>
<dbReference type="PANTHER" id="PTHR23502">
    <property type="entry name" value="MAJOR FACILITATOR SUPERFAMILY"/>
    <property type="match status" value="1"/>
</dbReference>
<dbReference type="AlphaFoldDB" id="W5Y467"/>
<comment type="subcellular location">
    <subcellularLocation>
        <location evidence="1">Cell membrane</location>
        <topology evidence="1">Multi-pass membrane protein</topology>
    </subcellularLocation>
</comment>
<feature type="transmembrane region" description="Helical" evidence="8">
    <location>
        <begin position="346"/>
        <end position="365"/>
    </location>
</feature>
<evidence type="ECO:0000256" key="3">
    <source>
        <dbReference type="ARBA" id="ARBA00022448"/>
    </source>
</evidence>
<dbReference type="GO" id="GO:0042910">
    <property type="term" value="F:xenobiotic transmembrane transporter activity"/>
    <property type="evidence" value="ECO:0007669"/>
    <property type="project" value="InterPro"/>
</dbReference>
<protein>
    <submittedName>
        <fullName evidence="11">Major facilitator superfamily permease</fullName>
    </submittedName>
</protein>
<keyword evidence="3" id="KW-0813">Transport</keyword>
<dbReference type="SUPFAM" id="SSF103473">
    <property type="entry name" value="MFS general substrate transporter"/>
    <property type="match status" value="1"/>
</dbReference>
<dbReference type="HOGENOM" id="CLU_001265_47_1_11"/>
<gene>
    <name evidence="11" type="ORF">B843_11410</name>
</gene>
<dbReference type="Pfam" id="PF07690">
    <property type="entry name" value="MFS_1"/>
    <property type="match status" value="1"/>
</dbReference>
<keyword evidence="7 8" id="KW-0472">Membrane</keyword>
<proteinExistence type="inferred from homology"/>
<dbReference type="InterPro" id="IPR020846">
    <property type="entry name" value="MFS_dom"/>
</dbReference>
<evidence type="ECO:0000313" key="12">
    <source>
        <dbReference type="Proteomes" id="UP000019222"/>
    </source>
</evidence>